<dbReference type="PANTHER" id="PTHR48083">
    <property type="entry name" value="MEDIUM-CHAIN SPECIFIC ACYL-COA DEHYDROGENASE, MITOCHONDRIAL-RELATED"/>
    <property type="match status" value="1"/>
</dbReference>
<dbReference type="SUPFAM" id="SSF56784">
    <property type="entry name" value="HAD-like"/>
    <property type="match status" value="1"/>
</dbReference>
<dbReference type="Gene3D" id="2.40.110.10">
    <property type="entry name" value="Butyryl-CoA Dehydrogenase, subunit A, domain 2"/>
    <property type="match status" value="1"/>
</dbReference>
<dbReference type="AlphaFoldDB" id="A0A0G4F6C1"/>
<dbReference type="OMA" id="AIAMIKI"/>
<feature type="domain" description="Aminoglycoside phosphotransferase" evidence="23">
    <location>
        <begin position="263"/>
        <end position="500"/>
    </location>
</feature>
<evidence type="ECO:0000256" key="12">
    <source>
        <dbReference type="ARBA" id="ARBA00023136"/>
    </source>
</evidence>
<dbReference type="Pfam" id="PF02770">
    <property type="entry name" value="Acyl-CoA_dh_M"/>
    <property type="match status" value="1"/>
</dbReference>
<sequence length="1078" mass="118399">MTRYGCVLLDIGGVVCPSPFGIFREFEKANGLGENRLQRLLKESDLWHELESGNITLEDFLAKVRQQHNIDLQPLFRRLISLQPDPQLVLLLAHLRARGVLLGAVTNNFLLTSRSSKSAFPWSIRPLFDVVVESAVEGMRKGRGEGCGVFEVALRRLGVPEEGPMRRRFLEACLFLDDLPGNLPAAESLGITCKQVRGGPTEAFGILQEAFSFLPNGASMPTLPRVVNPRKGLEVPADRLLAFLKKELPHDPSVKSAEGVLVHQFPHGQSNPTYLITYVLRRMTHGNNTPPLHMVLRRRPPGPLLRSAHDVEREYRVLRALSSPASGASVPVAEPLALCQDDSVAGTAFYIMRYVEGRVQSDPNLPGLSACQRRHVYIESVRALAAIHDVDLKAAGLTDLGKPQHYLQRQVARWVRQVESSQLDNETLPELTRLIGLLKTRVQNLDESAVESGRLVHGDYRLDNLILHPHTLKCVAVLDWELCTIGDPLADLAQLCLAYYLPPLDVLDAFIPPLRARGDALRQTGIPSEDDMRAIYCQQRGVPAFPSSVWSLYKAFALFKVAAVVQGIRKRTVLGNASSDVAVRIGPERMKEIVEGLSSTASQLLGQQGEPHAADTLAASDGLAPISYPTPTSSLTSVELPSLMGRPWGERVRRLHAAVRTFIAQRILPAEGVLYEHMTSERRWREVHPLMEELKKDALHQDLFNFFLTKDMDPSGSWGGAALTHLEYAPVCELTGWCAFAPEVFNCSAPDTGNMEVLLKFGSAQQKDKWLRPLARGQIRSCFAMTEPHTASSDATNIHTQIATNDDGRTVSVTGHKWYISGASDPRCKVAIVLGRHQSTPAAPAAKSAKVDPHASHTVVLVPMDTPGVKVLRPHTVFGYDDAPHGHAEMRFENVQVPIDESVVGGVGRGFQIIQGRLGGGRLHHCLRLLGAAERAIAVTKQRVVERRPFGRPLAEQSSVQATLAHSRILIEQARCLCYSAAHLLDEAAAGKLPSKRPLFKALAMAKVATPQAATKVIDDCIQLFGAAGVSDTTPLAYMWAQARTIRLADGPDEVHLRTIARMELRDHLAKTRGGAKL</sequence>
<comment type="cofactor">
    <cofactor evidence="1">
        <name>FAD</name>
        <dbReference type="ChEBI" id="CHEBI:57692"/>
    </cofactor>
</comment>
<dbReference type="InterPro" id="IPR002575">
    <property type="entry name" value="Aminoglycoside_PTrfase"/>
</dbReference>
<dbReference type="Gene3D" id="1.20.140.10">
    <property type="entry name" value="Butyryl-CoA Dehydrogenase, subunit A, domain 3"/>
    <property type="match status" value="1"/>
</dbReference>
<evidence type="ECO:0000256" key="6">
    <source>
        <dbReference type="ARBA" id="ARBA00011738"/>
    </source>
</evidence>
<protein>
    <recommendedName>
        <fullName evidence="14">Acyl-CoA dehydrogenase family member 11</fullName>
    </recommendedName>
</protein>
<dbReference type="Gene3D" id="1.10.540.10">
    <property type="entry name" value="Acyl-CoA dehydrogenase/oxidase, N-terminal domain"/>
    <property type="match status" value="1"/>
</dbReference>
<dbReference type="InterPro" id="IPR046373">
    <property type="entry name" value="Acyl-CoA_Oxase/DH_mid-dom_sf"/>
</dbReference>
<dbReference type="Proteomes" id="UP000041254">
    <property type="component" value="Unassembled WGS sequence"/>
</dbReference>
<evidence type="ECO:0000256" key="17">
    <source>
        <dbReference type="ARBA" id="ARBA00048020"/>
    </source>
</evidence>
<evidence type="ECO:0000256" key="1">
    <source>
        <dbReference type="ARBA" id="ARBA00001974"/>
    </source>
</evidence>
<dbReference type="InterPro" id="IPR050741">
    <property type="entry name" value="Acyl-CoA_dehydrogenase"/>
</dbReference>
<evidence type="ECO:0000313" key="27">
    <source>
        <dbReference type="Proteomes" id="UP000041254"/>
    </source>
</evidence>
<dbReference type="GO" id="GO:0033539">
    <property type="term" value="P:fatty acid beta-oxidation using acyl-CoA dehydrogenase"/>
    <property type="evidence" value="ECO:0007669"/>
    <property type="project" value="TreeGrafter"/>
</dbReference>
<reference evidence="26 27" key="1">
    <citation type="submission" date="2014-11" db="EMBL/GenBank/DDBJ databases">
        <authorList>
            <person name="Zhu J."/>
            <person name="Qi W."/>
            <person name="Song R."/>
        </authorList>
    </citation>
    <scope>NUCLEOTIDE SEQUENCE [LARGE SCALE GENOMIC DNA]</scope>
</reference>
<keyword evidence="9" id="KW-0276">Fatty acid metabolism</keyword>
<dbReference type="SUPFAM" id="SSF47203">
    <property type="entry name" value="Acyl-CoA dehydrogenase C-terminal domain-like"/>
    <property type="match status" value="1"/>
</dbReference>
<dbReference type="GO" id="GO:0003995">
    <property type="term" value="F:acyl-CoA dehydrogenase activity"/>
    <property type="evidence" value="ECO:0007669"/>
    <property type="project" value="TreeGrafter"/>
</dbReference>
<comment type="catalytic activity">
    <reaction evidence="21">
        <text>eicosanoyl-CoA + oxidized [electron-transfer flavoprotein] + H(+) = (2E)-eicosenoyl-CoA + reduced [electron-transfer flavoprotein]</text>
        <dbReference type="Rhea" id="RHEA:47236"/>
        <dbReference type="Rhea" id="RHEA-COMP:10685"/>
        <dbReference type="Rhea" id="RHEA-COMP:10686"/>
        <dbReference type="ChEBI" id="CHEBI:15378"/>
        <dbReference type="ChEBI" id="CHEBI:57380"/>
        <dbReference type="ChEBI" id="CHEBI:57692"/>
        <dbReference type="ChEBI" id="CHEBI:58307"/>
        <dbReference type="ChEBI" id="CHEBI:74691"/>
    </reaction>
    <physiologicalReaction direction="left-to-right" evidence="21">
        <dbReference type="Rhea" id="RHEA:47237"/>
    </physiologicalReaction>
</comment>
<dbReference type="VEuPathDB" id="CryptoDB:Vbra_14487"/>
<evidence type="ECO:0000256" key="10">
    <source>
        <dbReference type="ARBA" id="ARBA00023002"/>
    </source>
</evidence>
<dbReference type="Pfam" id="PF00441">
    <property type="entry name" value="Acyl-CoA_dh_1"/>
    <property type="match status" value="1"/>
</dbReference>
<dbReference type="InterPro" id="IPR041726">
    <property type="entry name" value="ACAD10_11_N"/>
</dbReference>
<feature type="domain" description="Acyl-CoA dehydrogenase/oxidase C-terminal" evidence="22">
    <location>
        <begin position="908"/>
        <end position="1062"/>
    </location>
</feature>
<dbReference type="EMBL" id="CDMY01000376">
    <property type="protein sequence ID" value="CEM07579.1"/>
    <property type="molecule type" value="Genomic_DNA"/>
</dbReference>
<organism evidence="26 27">
    <name type="scientific">Vitrella brassicaformis (strain CCMP3155)</name>
    <dbReference type="NCBI Taxonomy" id="1169540"/>
    <lineage>
        <taxon>Eukaryota</taxon>
        <taxon>Sar</taxon>
        <taxon>Alveolata</taxon>
        <taxon>Colpodellida</taxon>
        <taxon>Vitrellaceae</taxon>
        <taxon>Vitrella</taxon>
    </lineage>
</organism>
<comment type="catalytic activity">
    <reaction evidence="18">
        <text>tetracosanoyl-CoA + oxidized [electron-transfer flavoprotein] + H(+) = (2E)-tetracosenoyl-CoA + reduced [electron-transfer flavoprotein]</text>
        <dbReference type="Rhea" id="RHEA:47232"/>
        <dbReference type="Rhea" id="RHEA-COMP:10685"/>
        <dbReference type="Rhea" id="RHEA-COMP:10686"/>
        <dbReference type="ChEBI" id="CHEBI:15378"/>
        <dbReference type="ChEBI" id="CHEBI:57692"/>
        <dbReference type="ChEBI" id="CHEBI:58307"/>
        <dbReference type="ChEBI" id="CHEBI:65052"/>
        <dbReference type="ChEBI" id="CHEBI:74693"/>
    </reaction>
    <physiologicalReaction direction="left-to-right" evidence="18">
        <dbReference type="Rhea" id="RHEA:47233"/>
    </physiologicalReaction>
</comment>
<feature type="domain" description="Acyl-CoA dehydrogenase/oxidase N-terminal" evidence="25">
    <location>
        <begin position="655"/>
        <end position="778"/>
    </location>
</feature>
<feature type="domain" description="Acyl-CoA oxidase/dehydrogenase middle" evidence="24">
    <location>
        <begin position="782"/>
        <end position="895"/>
    </location>
</feature>
<dbReference type="GO" id="GO:0050660">
    <property type="term" value="F:flavin adenine dinucleotide binding"/>
    <property type="evidence" value="ECO:0007669"/>
    <property type="project" value="InterPro"/>
</dbReference>
<evidence type="ECO:0000256" key="9">
    <source>
        <dbReference type="ARBA" id="ARBA00022832"/>
    </source>
</evidence>
<evidence type="ECO:0000256" key="7">
    <source>
        <dbReference type="ARBA" id="ARBA00022630"/>
    </source>
</evidence>
<dbReference type="Gene3D" id="3.90.1200.10">
    <property type="match status" value="1"/>
</dbReference>
<dbReference type="STRING" id="1169540.A0A0G4F6C1"/>
<comment type="catalytic activity">
    <reaction evidence="17">
        <text>docosanoyl-CoA + oxidized [electron-transfer flavoprotein] + H(+) = (2E)-docosenoyl-CoA + reduced [electron-transfer flavoprotein]</text>
        <dbReference type="Rhea" id="RHEA:47228"/>
        <dbReference type="Rhea" id="RHEA-COMP:10685"/>
        <dbReference type="Rhea" id="RHEA-COMP:10686"/>
        <dbReference type="ChEBI" id="CHEBI:15378"/>
        <dbReference type="ChEBI" id="CHEBI:57692"/>
        <dbReference type="ChEBI" id="CHEBI:58307"/>
        <dbReference type="ChEBI" id="CHEBI:65059"/>
        <dbReference type="ChEBI" id="CHEBI:74692"/>
    </reaction>
    <physiologicalReaction direction="left-to-right" evidence="17">
        <dbReference type="Rhea" id="RHEA:47229"/>
    </physiologicalReaction>
</comment>
<evidence type="ECO:0000259" key="23">
    <source>
        <dbReference type="Pfam" id="PF01636"/>
    </source>
</evidence>
<evidence type="ECO:0000256" key="15">
    <source>
        <dbReference type="ARBA" id="ARBA00046026"/>
    </source>
</evidence>
<dbReference type="SUPFAM" id="SSF56112">
    <property type="entry name" value="Protein kinase-like (PK-like)"/>
    <property type="match status" value="1"/>
</dbReference>
<dbReference type="InterPro" id="IPR006091">
    <property type="entry name" value="Acyl-CoA_Oxase/DH_mid-dom"/>
</dbReference>
<dbReference type="InterPro" id="IPR009075">
    <property type="entry name" value="AcylCo_DH/oxidase_C"/>
</dbReference>
<dbReference type="CDD" id="cd02603">
    <property type="entry name" value="HAD_sEH-N_like"/>
    <property type="match status" value="1"/>
</dbReference>
<evidence type="ECO:0000256" key="20">
    <source>
        <dbReference type="ARBA" id="ARBA00048399"/>
    </source>
</evidence>
<comment type="catalytic activity">
    <reaction evidence="16">
        <text>a 2,3-saturated acyl-CoA + oxidized [electron-transfer flavoprotein] + H(+) = a (2E)-enoyl-CoA + reduced [electron-transfer flavoprotein]</text>
        <dbReference type="Rhea" id="RHEA:44704"/>
        <dbReference type="Rhea" id="RHEA-COMP:10685"/>
        <dbReference type="Rhea" id="RHEA-COMP:10686"/>
        <dbReference type="ChEBI" id="CHEBI:15378"/>
        <dbReference type="ChEBI" id="CHEBI:57692"/>
        <dbReference type="ChEBI" id="CHEBI:58307"/>
        <dbReference type="ChEBI" id="CHEBI:58856"/>
        <dbReference type="ChEBI" id="CHEBI:65111"/>
    </reaction>
    <physiologicalReaction direction="left-to-right" evidence="16">
        <dbReference type="Rhea" id="RHEA:44705"/>
    </physiologicalReaction>
</comment>
<keyword evidence="13" id="KW-0576">Peroxisome</keyword>
<dbReference type="GO" id="GO:0031966">
    <property type="term" value="C:mitochondrial membrane"/>
    <property type="evidence" value="ECO:0007669"/>
    <property type="project" value="UniProtKB-SubCell"/>
</dbReference>
<evidence type="ECO:0000259" key="24">
    <source>
        <dbReference type="Pfam" id="PF02770"/>
    </source>
</evidence>
<evidence type="ECO:0000256" key="11">
    <source>
        <dbReference type="ARBA" id="ARBA00023098"/>
    </source>
</evidence>
<evidence type="ECO:0000259" key="22">
    <source>
        <dbReference type="Pfam" id="PF00441"/>
    </source>
</evidence>
<comment type="catalytic activity">
    <reaction evidence="20">
        <text>hexacosanoyl-CoA + oxidized [electron-transfer flavoprotein] + H(+) = (2E)-hexacosenoyl-CoA + reduced [electron-transfer flavoprotein]</text>
        <dbReference type="Rhea" id="RHEA:48216"/>
        <dbReference type="Rhea" id="RHEA-COMP:10685"/>
        <dbReference type="Rhea" id="RHEA-COMP:10686"/>
        <dbReference type="ChEBI" id="CHEBI:15378"/>
        <dbReference type="ChEBI" id="CHEBI:57692"/>
        <dbReference type="ChEBI" id="CHEBI:58307"/>
        <dbReference type="ChEBI" id="CHEBI:64868"/>
        <dbReference type="ChEBI" id="CHEBI:74281"/>
    </reaction>
    <physiologicalReaction direction="left-to-right" evidence="20">
        <dbReference type="Rhea" id="RHEA:48217"/>
    </physiologicalReaction>
</comment>
<keyword evidence="7" id="KW-0285">Flavoprotein</keyword>
<evidence type="ECO:0000256" key="13">
    <source>
        <dbReference type="ARBA" id="ARBA00023140"/>
    </source>
</evidence>
<dbReference type="Pfam" id="PF01636">
    <property type="entry name" value="APH"/>
    <property type="match status" value="1"/>
</dbReference>
<name>A0A0G4F6C1_VITBC</name>
<evidence type="ECO:0000256" key="19">
    <source>
        <dbReference type="ARBA" id="ARBA00048395"/>
    </source>
</evidence>
<dbReference type="InterPro" id="IPR037069">
    <property type="entry name" value="AcylCoA_DH/ox_N_sf"/>
</dbReference>
<comment type="similarity">
    <text evidence="5">Belongs to the acyl-CoA dehydrogenase family.</text>
</comment>
<keyword evidence="11" id="KW-0443">Lipid metabolism</keyword>
<dbReference type="InterPro" id="IPR023214">
    <property type="entry name" value="HAD_sf"/>
</dbReference>
<dbReference type="OrthoDB" id="434771at2759"/>
<comment type="subunit">
    <text evidence="6">Homodimer.</text>
</comment>
<dbReference type="PANTHER" id="PTHR48083:SF13">
    <property type="entry name" value="ACYL-COA DEHYDROGENASE FAMILY MEMBER 11"/>
    <property type="match status" value="1"/>
</dbReference>
<dbReference type="InterPro" id="IPR023198">
    <property type="entry name" value="PGP-like_dom2"/>
</dbReference>
<dbReference type="Gene3D" id="1.10.150.240">
    <property type="entry name" value="Putative phosphatase, domain 2"/>
    <property type="match status" value="1"/>
</dbReference>
<dbReference type="InterPro" id="IPR009100">
    <property type="entry name" value="AcylCoA_DH/oxidase_NM_dom_sf"/>
</dbReference>
<evidence type="ECO:0000256" key="4">
    <source>
        <dbReference type="ARBA" id="ARBA00005005"/>
    </source>
</evidence>
<dbReference type="InParanoid" id="A0A0G4F6C1"/>
<keyword evidence="27" id="KW-1185">Reference proteome</keyword>
<evidence type="ECO:0000256" key="3">
    <source>
        <dbReference type="ARBA" id="ARBA00004325"/>
    </source>
</evidence>
<dbReference type="InterPro" id="IPR011009">
    <property type="entry name" value="Kinase-like_dom_sf"/>
</dbReference>
<comment type="catalytic activity">
    <reaction evidence="19">
        <text>tricosanoyl-CoA + oxidized [electron-transfer flavoprotein] + H(+) = (2E)-tricosenoyl-CoA + reduced [electron-transfer flavoprotein]</text>
        <dbReference type="Rhea" id="RHEA:48220"/>
        <dbReference type="Rhea" id="RHEA-COMP:10685"/>
        <dbReference type="Rhea" id="RHEA-COMP:10686"/>
        <dbReference type="ChEBI" id="CHEBI:15378"/>
        <dbReference type="ChEBI" id="CHEBI:57692"/>
        <dbReference type="ChEBI" id="CHEBI:58307"/>
        <dbReference type="ChEBI" id="CHEBI:90118"/>
        <dbReference type="ChEBI" id="CHEBI:90119"/>
    </reaction>
    <physiologicalReaction direction="left-to-right" evidence="19">
        <dbReference type="Rhea" id="RHEA:48221"/>
    </physiologicalReaction>
</comment>
<evidence type="ECO:0000256" key="5">
    <source>
        <dbReference type="ARBA" id="ARBA00009347"/>
    </source>
</evidence>
<evidence type="ECO:0000256" key="21">
    <source>
        <dbReference type="ARBA" id="ARBA00049140"/>
    </source>
</evidence>
<evidence type="ECO:0000259" key="25">
    <source>
        <dbReference type="Pfam" id="PF02771"/>
    </source>
</evidence>
<dbReference type="InterPro" id="IPR036412">
    <property type="entry name" value="HAD-like_sf"/>
</dbReference>
<evidence type="ECO:0000256" key="8">
    <source>
        <dbReference type="ARBA" id="ARBA00022827"/>
    </source>
</evidence>
<dbReference type="InterPro" id="IPR036250">
    <property type="entry name" value="AcylCo_DH-like_C"/>
</dbReference>
<keyword evidence="10" id="KW-0560">Oxidoreductase</keyword>
<accession>A0A0G4F6C1</accession>
<keyword evidence="12" id="KW-0472">Membrane</keyword>
<dbReference type="GO" id="GO:0005777">
    <property type="term" value="C:peroxisome"/>
    <property type="evidence" value="ECO:0007669"/>
    <property type="project" value="UniProtKB-SubCell"/>
</dbReference>
<keyword evidence="8" id="KW-0274">FAD</keyword>
<comment type="pathway">
    <text evidence="4">Lipid metabolism; fatty acid beta-oxidation.</text>
</comment>
<comment type="subcellular location">
    <subcellularLocation>
        <location evidence="3">Mitochondrion membrane</location>
    </subcellularLocation>
    <subcellularLocation>
        <location evidence="2">Peroxisome</location>
    </subcellularLocation>
</comment>
<evidence type="ECO:0000256" key="2">
    <source>
        <dbReference type="ARBA" id="ARBA00004275"/>
    </source>
</evidence>
<dbReference type="Gene3D" id="3.30.200.20">
    <property type="entry name" value="Phosphorylase Kinase, domain 1"/>
    <property type="match status" value="1"/>
</dbReference>
<dbReference type="InterPro" id="IPR013786">
    <property type="entry name" value="AcylCoA_DH/ox_N"/>
</dbReference>
<dbReference type="Pfam" id="PF02771">
    <property type="entry name" value="Acyl-CoA_dh_N"/>
    <property type="match status" value="1"/>
</dbReference>
<evidence type="ECO:0000256" key="16">
    <source>
        <dbReference type="ARBA" id="ARBA00047443"/>
    </source>
</evidence>
<proteinExistence type="inferred from homology"/>
<evidence type="ECO:0000256" key="14">
    <source>
        <dbReference type="ARBA" id="ARBA00040622"/>
    </source>
</evidence>
<dbReference type="CDD" id="cd05154">
    <property type="entry name" value="ACAD10_11_N-like"/>
    <property type="match status" value="1"/>
</dbReference>
<gene>
    <name evidence="26" type="ORF">Vbra_14487</name>
</gene>
<dbReference type="Gene3D" id="3.40.50.1000">
    <property type="entry name" value="HAD superfamily/HAD-like"/>
    <property type="match status" value="1"/>
</dbReference>
<evidence type="ECO:0000313" key="26">
    <source>
        <dbReference type="EMBL" id="CEM07579.1"/>
    </source>
</evidence>
<dbReference type="SUPFAM" id="SSF56645">
    <property type="entry name" value="Acyl-CoA dehydrogenase NM domain-like"/>
    <property type="match status" value="1"/>
</dbReference>
<comment type="function">
    <text evidence="15">Acyl-CoA dehydrogenase, that exhibits maximal activity towards saturated C22-CoA. Probably participates in beta-oxydation and energy production but could also play a role in the metabolism of specific fatty acids to control fatty acids composition of cellular lipids in brain.</text>
</comment>
<evidence type="ECO:0000256" key="18">
    <source>
        <dbReference type="ARBA" id="ARBA00048086"/>
    </source>
</evidence>